<dbReference type="AlphaFoldDB" id="A0A165GMP9"/>
<dbReference type="EMBL" id="KV426041">
    <property type="protein sequence ID" value="KZV90746.1"/>
    <property type="molecule type" value="Genomic_DNA"/>
</dbReference>
<dbReference type="OrthoDB" id="2269034at2759"/>
<evidence type="ECO:0000313" key="1">
    <source>
        <dbReference type="EMBL" id="KZV90746.1"/>
    </source>
</evidence>
<proteinExistence type="predicted"/>
<evidence type="ECO:0000313" key="2">
    <source>
        <dbReference type="Proteomes" id="UP000077266"/>
    </source>
</evidence>
<sequence length="180" mass="20324">MVFGKLLLRDCVAVSHICAYWRWLAVNDPLLWTALAGSHARIPVLYARVGSTTAIDVQLDLRGDALDDIVSCISGYRPHEEYPTDYRRRSPRTSRGMEESVGLAQKPRTVLTASYPRLSRSLPEGRHPGFVNLCFLGYSYPTSRSYQPRLCPLPTGVQPVTVTFNCPFAIYKRYCGRVRL</sequence>
<keyword evidence="2" id="KW-1185">Reference proteome</keyword>
<gene>
    <name evidence="1" type="ORF">EXIGLDRAFT_113359</name>
</gene>
<accession>A0A165GMP9</accession>
<reference evidence="1 2" key="1">
    <citation type="journal article" date="2016" name="Mol. Biol. Evol.">
        <title>Comparative Genomics of Early-Diverging Mushroom-Forming Fungi Provides Insights into the Origins of Lignocellulose Decay Capabilities.</title>
        <authorList>
            <person name="Nagy L.G."/>
            <person name="Riley R."/>
            <person name="Tritt A."/>
            <person name="Adam C."/>
            <person name="Daum C."/>
            <person name="Floudas D."/>
            <person name="Sun H."/>
            <person name="Yadav J.S."/>
            <person name="Pangilinan J."/>
            <person name="Larsson K.H."/>
            <person name="Matsuura K."/>
            <person name="Barry K."/>
            <person name="Labutti K."/>
            <person name="Kuo R."/>
            <person name="Ohm R.A."/>
            <person name="Bhattacharya S.S."/>
            <person name="Shirouzu T."/>
            <person name="Yoshinaga Y."/>
            <person name="Martin F.M."/>
            <person name="Grigoriev I.V."/>
            <person name="Hibbett D.S."/>
        </authorList>
    </citation>
    <scope>NUCLEOTIDE SEQUENCE [LARGE SCALE GENOMIC DNA]</scope>
    <source>
        <strain evidence="1 2">HHB12029</strain>
    </source>
</reference>
<dbReference type="Proteomes" id="UP000077266">
    <property type="component" value="Unassembled WGS sequence"/>
</dbReference>
<protein>
    <recommendedName>
        <fullName evidence="3">F-box domain-containing protein</fullName>
    </recommendedName>
</protein>
<evidence type="ECO:0008006" key="3">
    <source>
        <dbReference type="Google" id="ProtNLM"/>
    </source>
</evidence>
<name>A0A165GMP9_EXIGL</name>
<dbReference type="InParanoid" id="A0A165GMP9"/>
<organism evidence="1 2">
    <name type="scientific">Exidia glandulosa HHB12029</name>
    <dbReference type="NCBI Taxonomy" id="1314781"/>
    <lineage>
        <taxon>Eukaryota</taxon>
        <taxon>Fungi</taxon>
        <taxon>Dikarya</taxon>
        <taxon>Basidiomycota</taxon>
        <taxon>Agaricomycotina</taxon>
        <taxon>Agaricomycetes</taxon>
        <taxon>Auriculariales</taxon>
        <taxon>Exidiaceae</taxon>
        <taxon>Exidia</taxon>
    </lineage>
</organism>